<evidence type="ECO:0000256" key="1">
    <source>
        <dbReference type="ARBA" id="ARBA00022491"/>
    </source>
</evidence>
<keyword evidence="4" id="KW-0804">Transcription</keyword>
<dbReference type="InterPro" id="IPR028082">
    <property type="entry name" value="Peripla_BP_I"/>
</dbReference>
<dbReference type="Pfam" id="PF13377">
    <property type="entry name" value="Peripla_BP_3"/>
    <property type="match status" value="1"/>
</dbReference>
<dbReference type="InterPro" id="IPR010982">
    <property type="entry name" value="Lambda_DNA-bd_dom_sf"/>
</dbReference>
<comment type="caution">
    <text evidence="6">The sequence shown here is derived from an EMBL/GenBank/DDBJ whole genome shotgun (WGS) entry which is preliminary data.</text>
</comment>
<dbReference type="PANTHER" id="PTHR30146">
    <property type="entry name" value="LACI-RELATED TRANSCRIPTIONAL REPRESSOR"/>
    <property type="match status" value="1"/>
</dbReference>
<proteinExistence type="predicted"/>
<evidence type="ECO:0000256" key="3">
    <source>
        <dbReference type="ARBA" id="ARBA00023125"/>
    </source>
</evidence>
<gene>
    <name evidence="6" type="ORF">JQC93_12560</name>
</gene>
<evidence type="ECO:0000256" key="2">
    <source>
        <dbReference type="ARBA" id="ARBA00023015"/>
    </source>
</evidence>
<feature type="domain" description="HTH lacI-type" evidence="5">
    <location>
        <begin position="5"/>
        <end position="50"/>
    </location>
</feature>
<reference evidence="6 7" key="1">
    <citation type="submission" date="2021-02" db="EMBL/GenBank/DDBJ databases">
        <authorList>
            <person name="Park J.-S."/>
        </authorList>
    </citation>
    <scope>NUCLEOTIDE SEQUENCE [LARGE SCALE GENOMIC DNA]</scope>
    <source>
        <strain evidence="6 7">188UL20-2</strain>
    </source>
</reference>
<dbReference type="CDD" id="cd01392">
    <property type="entry name" value="HTH_LacI"/>
    <property type="match status" value="1"/>
</dbReference>
<dbReference type="SUPFAM" id="SSF47413">
    <property type="entry name" value="lambda repressor-like DNA-binding domains"/>
    <property type="match status" value="1"/>
</dbReference>
<evidence type="ECO:0000313" key="6">
    <source>
        <dbReference type="EMBL" id="MBM7037237.1"/>
    </source>
</evidence>
<evidence type="ECO:0000313" key="7">
    <source>
        <dbReference type="Proteomes" id="UP000809621"/>
    </source>
</evidence>
<dbReference type="EMBL" id="JAFEUM010000004">
    <property type="protein sequence ID" value="MBM7037237.1"/>
    <property type="molecule type" value="Genomic_DNA"/>
</dbReference>
<keyword evidence="3" id="KW-0238">DNA-binding</keyword>
<evidence type="ECO:0000256" key="4">
    <source>
        <dbReference type="ARBA" id="ARBA00023163"/>
    </source>
</evidence>
<keyword evidence="7" id="KW-1185">Reference proteome</keyword>
<dbReference type="InterPro" id="IPR046335">
    <property type="entry name" value="LacI/GalR-like_sensor"/>
</dbReference>
<dbReference type="Gene3D" id="1.10.260.40">
    <property type="entry name" value="lambda repressor-like DNA-binding domains"/>
    <property type="match status" value="1"/>
</dbReference>
<dbReference type="PROSITE" id="PS50932">
    <property type="entry name" value="HTH_LACI_2"/>
    <property type="match status" value="1"/>
</dbReference>
<dbReference type="Gene3D" id="3.40.50.2300">
    <property type="match status" value="2"/>
</dbReference>
<dbReference type="InterPro" id="IPR000843">
    <property type="entry name" value="HTH_LacI"/>
</dbReference>
<organism evidence="6 7">
    <name type="scientific">Vibrio ulleungensis</name>
    <dbReference type="NCBI Taxonomy" id="2807619"/>
    <lineage>
        <taxon>Bacteria</taxon>
        <taxon>Pseudomonadati</taxon>
        <taxon>Pseudomonadota</taxon>
        <taxon>Gammaproteobacteria</taxon>
        <taxon>Vibrionales</taxon>
        <taxon>Vibrionaceae</taxon>
        <taxon>Vibrio</taxon>
    </lineage>
</organism>
<dbReference type="SMART" id="SM00354">
    <property type="entry name" value="HTH_LACI"/>
    <property type="match status" value="1"/>
</dbReference>
<sequence length="354" mass="39734">MHKKATIYDVAKHASVSPATVSRYLNRTSFITKEKVDAIETAIFELGFRPRKRKNQPSTKRNMLIGVVAPSYDTSWVSAILEGMSSRMHCHSYDLIVETTQWKLERERMELQDYVQRKVDGIIVLGGFLSSVEVKQICGSIPVLFMSRDGESGDIPVLNIDNELGGYLATNHLIQKGHRKIAHVCGPQRSLDARERLAGYKRALKSAGIAYDPELVGDGHYDQYGGFWQAQAIKKKRPDVTAMFVANDLCAFGAIQALHQMGIAVPKDVSVVGFDDVQMADYYIPRLTTIRQPFFEIGELAINYILDIIGGNDANYEVPAVSFFERESTRDLNEVSWSSSANRRLKNLQRPKVS</sequence>
<dbReference type="Proteomes" id="UP000809621">
    <property type="component" value="Unassembled WGS sequence"/>
</dbReference>
<keyword evidence="2" id="KW-0805">Transcription regulation</keyword>
<keyword evidence="1" id="KW-0678">Repressor</keyword>
<dbReference type="SUPFAM" id="SSF53822">
    <property type="entry name" value="Periplasmic binding protein-like I"/>
    <property type="match status" value="1"/>
</dbReference>
<dbReference type="Pfam" id="PF00356">
    <property type="entry name" value="LacI"/>
    <property type="match status" value="1"/>
</dbReference>
<dbReference type="PROSITE" id="PS00356">
    <property type="entry name" value="HTH_LACI_1"/>
    <property type="match status" value="1"/>
</dbReference>
<evidence type="ECO:0000259" key="5">
    <source>
        <dbReference type="PROSITE" id="PS50932"/>
    </source>
</evidence>
<protein>
    <submittedName>
        <fullName evidence="6">Substrate-binding domain-containing protein</fullName>
    </submittedName>
</protein>
<name>A0ABS2HL01_9VIBR</name>
<dbReference type="PANTHER" id="PTHR30146:SF148">
    <property type="entry name" value="HTH-TYPE TRANSCRIPTIONAL REPRESSOR PURR-RELATED"/>
    <property type="match status" value="1"/>
</dbReference>
<accession>A0ABS2HL01</accession>
<dbReference type="RefSeq" id="WP_205158780.1">
    <property type="nucleotide sequence ID" value="NZ_JAFEUM010000004.1"/>
</dbReference>